<comment type="caution">
    <text evidence="7">The sequence shown here is derived from an EMBL/GenBank/DDBJ whole genome shotgun (WGS) entry which is preliminary data.</text>
</comment>
<feature type="transmembrane region" description="Helical" evidence="6">
    <location>
        <begin position="330"/>
        <end position="360"/>
    </location>
</feature>
<dbReference type="EMBL" id="JBHSPF010000005">
    <property type="protein sequence ID" value="MFC5627490.1"/>
    <property type="molecule type" value="Genomic_DNA"/>
</dbReference>
<name>A0ABW0U585_9BACI</name>
<dbReference type="Proteomes" id="UP001596143">
    <property type="component" value="Unassembled WGS sequence"/>
</dbReference>
<evidence type="ECO:0000256" key="1">
    <source>
        <dbReference type="ARBA" id="ARBA00004141"/>
    </source>
</evidence>
<keyword evidence="5 6" id="KW-0472">Membrane</keyword>
<sequence>MERKMRLKKETGYQIGRFFLVVISIILLVWMSWTLFRLTYPFWLAAFFVWLFKPFSTVLTNKLKFPPGLAALTSLLIGLSLLGGILTGITYLVVGWVERFARNAPTWIEDAFRTIQDLLNETIWPIWQEISGAAQTISGDSEFSLRSGLAEVGAQIGSALGQFAERLADGLTQVALSVPTILVAFLFIILTIYFLGKDWERWSYYVREKLPHSVQEKMRSFHLSMRYRVFGYIKAQFTLMFITGFIVLIGLSIFQIKGAFTLAIIVGIAELLPYLGTGTILIPWAIYLLLTGDIGLGIGIAVLYTITMIVRQTIEPKVLSSSMNLNPLAVLISLFVGLQMFGAVGLFLGPAILVIIVILIDIGVGDDIIHFIKYGFKSD</sequence>
<gene>
    <name evidence="7" type="primary">ytvI</name>
    <name evidence="7" type="ORF">ACFPTR_01080</name>
</gene>
<feature type="transmembrane region" description="Helical" evidence="6">
    <location>
        <begin position="12"/>
        <end position="36"/>
    </location>
</feature>
<accession>A0ABW0U585</accession>
<keyword evidence="3 6" id="KW-0812">Transmembrane</keyword>
<feature type="transmembrane region" description="Helical" evidence="6">
    <location>
        <begin position="72"/>
        <end position="97"/>
    </location>
</feature>
<feature type="transmembrane region" description="Helical" evidence="6">
    <location>
        <begin position="229"/>
        <end position="253"/>
    </location>
</feature>
<evidence type="ECO:0000256" key="4">
    <source>
        <dbReference type="ARBA" id="ARBA00022989"/>
    </source>
</evidence>
<dbReference type="PANTHER" id="PTHR21716:SF68">
    <property type="entry name" value="TRANSPORT PROTEIN YTVI-RELATED"/>
    <property type="match status" value="1"/>
</dbReference>
<evidence type="ECO:0000256" key="3">
    <source>
        <dbReference type="ARBA" id="ARBA00022692"/>
    </source>
</evidence>
<dbReference type="InterPro" id="IPR002549">
    <property type="entry name" value="AI-2E-like"/>
</dbReference>
<dbReference type="NCBIfam" id="TIGR02872">
    <property type="entry name" value="spore_ytvI"/>
    <property type="match status" value="1"/>
</dbReference>
<dbReference type="Pfam" id="PF01594">
    <property type="entry name" value="AI-2E_transport"/>
    <property type="match status" value="1"/>
</dbReference>
<comment type="similarity">
    <text evidence="2">Belongs to the autoinducer-2 exporter (AI-2E) (TC 2.A.86) family.</text>
</comment>
<dbReference type="InterPro" id="IPR014227">
    <property type="entry name" value="YtvI-like"/>
</dbReference>
<evidence type="ECO:0000256" key="2">
    <source>
        <dbReference type="ARBA" id="ARBA00009773"/>
    </source>
</evidence>
<evidence type="ECO:0000313" key="8">
    <source>
        <dbReference type="Proteomes" id="UP001596143"/>
    </source>
</evidence>
<reference evidence="8" key="1">
    <citation type="journal article" date="2019" name="Int. J. Syst. Evol. Microbiol.">
        <title>The Global Catalogue of Microorganisms (GCM) 10K type strain sequencing project: providing services to taxonomists for standard genome sequencing and annotation.</title>
        <authorList>
            <consortium name="The Broad Institute Genomics Platform"/>
            <consortium name="The Broad Institute Genome Sequencing Center for Infectious Disease"/>
            <person name="Wu L."/>
            <person name="Ma J."/>
        </authorList>
    </citation>
    <scope>NUCLEOTIDE SEQUENCE [LARGE SCALE GENOMIC DNA]</scope>
    <source>
        <strain evidence="8">CGMCC 1.15790</strain>
    </source>
</reference>
<keyword evidence="4 6" id="KW-1133">Transmembrane helix</keyword>
<keyword evidence="8" id="KW-1185">Reference proteome</keyword>
<dbReference type="PANTHER" id="PTHR21716">
    <property type="entry name" value="TRANSMEMBRANE PROTEIN"/>
    <property type="match status" value="1"/>
</dbReference>
<feature type="transmembrane region" description="Helical" evidence="6">
    <location>
        <begin position="259"/>
        <end position="277"/>
    </location>
</feature>
<protein>
    <submittedName>
        <fullName evidence="7">Sporulation integral membrane protein YtvI</fullName>
    </submittedName>
</protein>
<organism evidence="7 8">
    <name type="scientific">Aliibacillus thermotolerans</name>
    <dbReference type="NCBI Taxonomy" id="1834418"/>
    <lineage>
        <taxon>Bacteria</taxon>
        <taxon>Bacillati</taxon>
        <taxon>Bacillota</taxon>
        <taxon>Bacilli</taxon>
        <taxon>Bacillales</taxon>
        <taxon>Bacillaceae</taxon>
        <taxon>Aliibacillus</taxon>
    </lineage>
</organism>
<feature type="transmembrane region" description="Helical" evidence="6">
    <location>
        <begin position="284"/>
        <end position="310"/>
    </location>
</feature>
<dbReference type="RefSeq" id="WP_377901742.1">
    <property type="nucleotide sequence ID" value="NZ_JBHSPF010000005.1"/>
</dbReference>
<evidence type="ECO:0000256" key="5">
    <source>
        <dbReference type="ARBA" id="ARBA00023136"/>
    </source>
</evidence>
<comment type="subcellular location">
    <subcellularLocation>
        <location evidence="1">Membrane</location>
        <topology evidence="1">Multi-pass membrane protein</topology>
    </subcellularLocation>
</comment>
<evidence type="ECO:0000256" key="6">
    <source>
        <dbReference type="SAM" id="Phobius"/>
    </source>
</evidence>
<proteinExistence type="inferred from homology"/>
<feature type="transmembrane region" description="Helical" evidence="6">
    <location>
        <begin position="174"/>
        <end position="195"/>
    </location>
</feature>
<evidence type="ECO:0000313" key="7">
    <source>
        <dbReference type="EMBL" id="MFC5627490.1"/>
    </source>
</evidence>